<keyword evidence="6" id="KW-1185">Reference proteome</keyword>
<evidence type="ECO:0000313" key="6">
    <source>
        <dbReference type="Proteomes" id="UP000266441"/>
    </source>
</evidence>
<dbReference type="Pfam" id="PF17128">
    <property type="entry name" value="DUF5107"/>
    <property type="match status" value="1"/>
</dbReference>
<evidence type="ECO:0000256" key="2">
    <source>
        <dbReference type="ARBA" id="ARBA00011245"/>
    </source>
</evidence>
<dbReference type="Gene3D" id="2.70.98.10">
    <property type="match status" value="1"/>
</dbReference>
<evidence type="ECO:0000256" key="3">
    <source>
        <dbReference type="ARBA" id="ARBA00022837"/>
    </source>
</evidence>
<dbReference type="GO" id="GO:0030246">
    <property type="term" value="F:carbohydrate binding"/>
    <property type="evidence" value="ECO:0007669"/>
    <property type="project" value="InterPro"/>
</dbReference>
<dbReference type="SUPFAM" id="SSF74650">
    <property type="entry name" value="Galactose mutarotase-like"/>
    <property type="match status" value="1"/>
</dbReference>
<accession>A0A399CRP7</accession>
<keyword evidence="3" id="KW-0106">Calcium</keyword>
<dbReference type="InterPro" id="IPR011013">
    <property type="entry name" value="Gal_mutarotase_sf_dom"/>
</dbReference>
<comment type="subunit">
    <text evidence="2">Monomer.</text>
</comment>
<dbReference type="Proteomes" id="UP000266441">
    <property type="component" value="Unassembled WGS sequence"/>
</dbReference>
<evidence type="ECO:0000259" key="4">
    <source>
        <dbReference type="Pfam" id="PF17128"/>
    </source>
</evidence>
<dbReference type="GO" id="GO:0005975">
    <property type="term" value="P:carbohydrate metabolic process"/>
    <property type="evidence" value="ECO:0007669"/>
    <property type="project" value="InterPro"/>
</dbReference>
<comment type="caution">
    <text evidence="5">The sequence shown here is derived from an EMBL/GenBank/DDBJ whole genome shotgun (WGS) entry which is preliminary data.</text>
</comment>
<sequence>MKISEKNENGIRVIIAENSQIKIEVVPDLGGKLLSVFNKSLQKEFLWRNDNLLLSTHQPGDDYDSNFIGGIDELIPNDIPETVDSVELPDHGELWTTSLKYEIKDNLLSLTGVLKQCGLFYRKEIYLDEGSPVIHFRYKIKNEAGARRHFLWKLHAALRIEAGDRLITDAKKARVVDLDYSRFSNTNEFDWPEIQNVDASVVPPKDGSVDFFYLYNIDQGKMDFLNTKNNHLFRYVYDKKIFPFQWYFASYGGFLDHNTAILEPCSAMPISINSAKDKGQCTVLDPGQEMETYTRIYAGENM</sequence>
<evidence type="ECO:0000256" key="1">
    <source>
        <dbReference type="ARBA" id="ARBA00001913"/>
    </source>
</evidence>
<dbReference type="RefSeq" id="WP_119352231.1">
    <property type="nucleotide sequence ID" value="NZ_QWET01000034.1"/>
</dbReference>
<protein>
    <submittedName>
        <fullName evidence="5">DUF5107 domain-containing protein</fullName>
    </submittedName>
</protein>
<proteinExistence type="predicted"/>
<organism evidence="5 6">
    <name type="scientific">Mariniphaga sediminis</name>
    <dbReference type="NCBI Taxonomy" id="1628158"/>
    <lineage>
        <taxon>Bacteria</taxon>
        <taxon>Pseudomonadati</taxon>
        <taxon>Bacteroidota</taxon>
        <taxon>Bacteroidia</taxon>
        <taxon>Marinilabiliales</taxon>
        <taxon>Prolixibacteraceae</taxon>
        <taxon>Mariniphaga</taxon>
    </lineage>
</organism>
<dbReference type="InterPro" id="IPR014718">
    <property type="entry name" value="GH-type_carb-bd"/>
</dbReference>
<dbReference type="InterPro" id="IPR033396">
    <property type="entry name" value="DUF5107"/>
</dbReference>
<evidence type="ECO:0000313" key="5">
    <source>
        <dbReference type="EMBL" id="RIH62835.1"/>
    </source>
</evidence>
<gene>
    <name evidence="5" type="ORF">D1164_22855</name>
</gene>
<dbReference type="OrthoDB" id="174931at2"/>
<feature type="domain" description="DUF5107" evidence="4">
    <location>
        <begin position="10"/>
        <end position="52"/>
    </location>
</feature>
<reference evidence="5 6" key="1">
    <citation type="journal article" date="2015" name="Int. J. Syst. Evol. Microbiol.">
        <title>Mariniphaga sediminis sp. nov., isolated from coastal sediment.</title>
        <authorList>
            <person name="Wang F.Q."/>
            <person name="Shen Q.Y."/>
            <person name="Chen G.J."/>
            <person name="Du Z.J."/>
        </authorList>
    </citation>
    <scope>NUCLEOTIDE SEQUENCE [LARGE SCALE GENOMIC DNA]</scope>
    <source>
        <strain evidence="5 6">SY21</strain>
    </source>
</reference>
<dbReference type="GO" id="GO:0003824">
    <property type="term" value="F:catalytic activity"/>
    <property type="evidence" value="ECO:0007669"/>
    <property type="project" value="InterPro"/>
</dbReference>
<dbReference type="AlphaFoldDB" id="A0A399CRP7"/>
<name>A0A399CRP7_9BACT</name>
<comment type="cofactor">
    <cofactor evidence="1">
        <name>Ca(2+)</name>
        <dbReference type="ChEBI" id="CHEBI:29108"/>
    </cofactor>
</comment>
<dbReference type="EMBL" id="QWET01000034">
    <property type="protein sequence ID" value="RIH62835.1"/>
    <property type="molecule type" value="Genomic_DNA"/>
</dbReference>